<evidence type="ECO:0000256" key="9">
    <source>
        <dbReference type="ARBA" id="ARBA00037868"/>
    </source>
</evidence>
<evidence type="ECO:0000256" key="2">
    <source>
        <dbReference type="ARBA" id="ARBA00022622"/>
    </source>
</evidence>
<dbReference type="FunFam" id="2.60.40.420:FF:000010">
    <property type="entry name" value="Early nodulin-like protein 1"/>
    <property type="match status" value="1"/>
</dbReference>
<dbReference type="GO" id="GO:0098552">
    <property type="term" value="C:side of membrane"/>
    <property type="evidence" value="ECO:0007669"/>
    <property type="project" value="UniProtKB-KW"/>
</dbReference>
<feature type="chain" id="PRO_5044818416" description="Phytocyanin domain-containing protein" evidence="10">
    <location>
        <begin position="29"/>
        <end position="200"/>
    </location>
</feature>
<evidence type="ECO:0000256" key="7">
    <source>
        <dbReference type="ARBA" id="ARBA00023288"/>
    </source>
</evidence>
<organism evidence="12 13">
    <name type="scientific">Urochloa decumbens</name>
    <dbReference type="NCBI Taxonomy" id="240449"/>
    <lineage>
        <taxon>Eukaryota</taxon>
        <taxon>Viridiplantae</taxon>
        <taxon>Streptophyta</taxon>
        <taxon>Embryophyta</taxon>
        <taxon>Tracheophyta</taxon>
        <taxon>Spermatophyta</taxon>
        <taxon>Magnoliopsida</taxon>
        <taxon>Liliopsida</taxon>
        <taxon>Poales</taxon>
        <taxon>Poaceae</taxon>
        <taxon>PACMAD clade</taxon>
        <taxon>Panicoideae</taxon>
        <taxon>Panicodae</taxon>
        <taxon>Paniceae</taxon>
        <taxon>Melinidinae</taxon>
        <taxon>Urochloa</taxon>
    </lineage>
</organism>
<proteinExistence type="inferred from homology"/>
<dbReference type="PROSITE" id="PS51485">
    <property type="entry name" value="PHYTOCYANIN"/>
    <property type="match status" value="1"/>
</dbReference>
<evidence type="ECO:0000256" key="10">
    <source>
        <dbReference type="SAM" id="SignalP"/>
    </source>
</evidence>
<gene>
    <name evidence="12" type="ORF">URODEC1_LOCUS25326</name>
</gene>
<sequence>MRARSALASAAVLLLLLLLLLADGGACAMYKVGDLDAWGVPPPSKPDVYKRWAKGIHFALGDSIWFLYPPSQDSVLQVTPEAFAACDLASPVLKLADGNSVFNLTTPGRAYYTSGAPGHCRKGQKLWVDVPMANGTYLQPSASDLAAQAPTPAAEAPEGSLSASAPAGAHPSAAAALRAVSGAGSVVAAAALSVALPLLL</sequence>
<name>A0ABC8XQU1_9POAL</name>
<evidence type="ECO:0000259" key="11">
    <source>
        <dbReference type="PROSITE" id="PS51485"/>
    </source>
</evidence>
<keyword evidence="13" id="KW-1185">Reference proteome</keyword>
<evidence type="ECO:0000313" key="13">
    <source>
        <dbReference type="Proteomes" id="UP001497457"/>
    </source>
</evidence>
<dbReference type="PANTHER" id="PTHR33021">
    <property type="entry name" value="BLUE COPPER PROTEIN"/>
    <property type="match status" value="1"/>
</dbReference>
<feature type="signal peptide" evidence="10">
    <location>
        <begin position="1"/>
        <end position="28"/>
    </location>
</feature>
<keyword evidence="2" id="KW-0336">GPI-anchor</keyword>
<dbReference type="SUPFAM" id="SSF49503">
    <property type="entry name" value="Cupredoxins"/>
    <property type="match status" value="1"/>
</dbReference>
<feature type="domain" description="Phytocyanin" evidence="11">
    <location>
        <begin position="28"/>
        <end position="132"/>
    </location>
</feature>
<evidence type="ECO:0000313" key="12">
    <source>
        <dbReference type="EMBL" id="CAL4928666.1"/>
    </source>
</evidence>
<evidence type="ECO:0000256" key="1">
    <source>
        <dbReference type="ARBA" id="ARBA00004589"/>
    </source>
</evidence>
<dbReference type="InterPro" id="IPR039391">
    <property type="entry name" value="Phytocyanin-like"/>
</dbReference>
<reference evidence="12" key="1">
    <citation type="submission" date="2024-10" db="EMBL/GenBank/DDBJ databases">
        <authorList>
            <person name="Ryan C."/>
        </authorList>
    </citation>
    <scope>NUCLEOTIDE SEQUENCE [LARGE SCALE GENOMIC DNA]</scope>
</reference>
<evidence type="ECO:0000256" key="8">
    <source>
        <dbReference type="ARBA" id="ARBA00035011"/>
    </source>
</evidence>
<dbReference type="Gene3D" id="2.60.40.420">
    <property type="entry name" value="Cupredoxins - blue copper proteins"/>
    <property type="match status" value="1"/>
</dbReference>
<dbReference type="GO" id="GO:0012505">
    <property type="term" value="C:endomembrane system"/>
    <property type="evidence" value="ECO:0007669"/>
    <property type="project" value="UniProtKB-SubCell"/>
</dbReference>
<dbReference type="Proteomes" id="UP001497457">
    <property type="component" value="Chromosome 15b"/>
</dbReference>
<comment type="similarity">
    <text evidence="8">Belongs to the early nodulin-like (ENODL) family.</text>
</comment>
<accession>A0ABC8XQU1</accession>
<dbReference type="InterPro" id="IPR008972">
    <property type="entry name" value="Cupredoxin"/>
</dbReference>
<comment type="subcellular location">
    <subcellularLocation>
        <location evidence="9">Endomembrane system</location>
        <topology evidence="9">Lipid-anchor</topology>
    </subcellularLocation>
    <subcellularLocation>
        <location evidence="1">Membrane</location>
        <topology evidence="1">Lipid-anchor</topology>
        <topology evidence="1">GPI-anchor</topology>
    </subcellularLocation>
</comment>
<dbReference type="EMBL" id="OZ075125">
    <property type="protein sequence ID" value="CAL4928666.1"/>
    <property type="molecule type" value="Genomic_DNA"/>
</dbReference>
<keyword evidence="3 10" id="KW-0732">Signal</keyword>
<evidence type="ECO:0000256" key="5">
    <source>
        <dbReference type="ARBA" id="ARBA00023157"/>
    </source>
</evidence>
<dbReference type="Pfam" id="PF02298">
    <property type="entry name" value="Cu_bind_like"/>
    <property type="match status" value="1"/>
</dbReference>
<evidence type="ECO:0000256" key="6">
    <source>
        <dbReference type="ARBA" id="ARBA00023180"/>
    </source>
</evidence>
<keyword evidence="5" id="KW-1015">Disulfide bond</keyword>
<dbReference type="InterPro" id="IPR003245">
    <property type="entry name" value="Phytocyanin_dom"/>
</dbReference>
<evidence type="ECO:0000256" key="3">
    <source>
        <dbReference type="ARBA" id="ARBA00022729"/>
    </source>
</evidence>
<protein>
    <recommendedName>
        <fullName evidence="11">Phytocyanin domain-containing protein</fullName>
    </recommendedName>
</protein>
<keyword evidence="6" id="KW-0325">Glycoprotein</keyword>
<keyword evidence="4" id="KW-0472">Membrane</keyword>
<dbReference type="PANTHER" id="PTHR33021:SF44">
    <property type="entry name" value="EARLY NODULIN-LIKE PROTEIN 8"/>
    <property type="match status" value="1"/>
</dbReference>
<evidence type="ECO:0000256" key="4">
    <source>
        <dbReference type="ARBA" id="ARBA00023136"/>
    </source>
</evidence>
<keyword evidence="7" id="KW-0449">Lipoprotein</keyword>
<dbReference type="AlphaFoldDB" id="A0ABC8XQU1"/>